<evidence type="ECO:0000313" key="2">
    <source>
        <dbReference type="Proteomes" id="UP000053144"/>
    </source>
</evidence>
<gene>
    <name evidence="1" type="ORF">LR48_Vigan09g083800</name>
</gene>
<name>A0A0L9VBZ3_PHAAN</name>
<evidence type="ECO:0000313" key="1">
    <source>
        <dbReference type="EMBL" id="KOM52179.1"/>
    </source>
</evidence>
<organism evidence="1 2">
    <name type="scientific">Phaseolus angularis</name>
    <name type="common">Azuki bean</name>
    <name type="synonym">Vigna angularis</name>
    <dbReference type="NCBI Taxonomy" id="3914"/>
    <lineage>
        <taxon>Eukaryota</taxon>
        <taxon>Viridiplantae</taxon>
        <taxon>Streptophyta</taxon>
        <taxon>Embryophyta</taxon>
        <taxon>Tracheophyta</taxon>
        <taxon>Spermatophyta</taxon>
        <taxon>Magnoliopsida</taxon>
        <taxon>eudicotyledons</taxon>
        <taxon>Gunneridae</taxon>
        <taxon>Pentapetalae</taxon>
        <taxon>rosids</taxon>
        <taxon>fabids</taxon>
        <taxon>Fabales</taxon>
        <taxon>Fabaceae</taxon>
        <taxon>Papilionoideae</taxon>
        <taxon>50 kb inversion clade</taxon>
        <taxon>NPAAA clade</taxon>
        <taxon>indigoferoid/millettioid clade</taxon>
        <taxon>Phaseoleae</taxon>
        <taxon>Vigna</taxon>
    </lineage>
</organism>
<reference evidence="2" key="1">
    <citation type="journal article" date="2015" name="Proc. Natl. Acad. Sci. U.S.A.">
        <title>Genome sequencing of adzuki bean (Vigna angularis) provides insight into high starch and low fat accumulation and domestication.</title>
        <authorList>
            <person name="Yang K."/>
            <person name="Tian Z."/>
            <person name="Chen C."/>
            <person name="Luo L."/>
            <person name="Zhao B."/>
            <person name="Wang Z."/>
            <person name="Yu L."/>
            <person name="Li Y."/>
            <person name="Sun Y."/>
            <person name="Li W."/>
            <person name="Chen Y."/>
            <person name="Li Y."/>
            <person name="Zhang Y."/>
            <person name="Ai D."/>
            <person name="Zhao J."/>
            <person name="Shang C."/>
            <person name="Ma Y."/>
            <person name="Wu B."/>
            <person name="Wang M."/>
            <person name="Gao L."/>
            <person name="Sun D."/>
            <person name="Zhang P."/>
            <person name="Guo F."/>
            <person name="Wang W."/>
            <person name="Li Y."/>
            <person name="Wang J."/>
            <person name="Varshney R.K."/>
            <person name="Wang J."/>
            <person name="Ling H.Q."/>
            <person name="Wan P."/>
        </authorList>
    </citation>
    <scope>NUCLEOTIDE SEQUENCE</scope>
    <source>
        <strain evidence="2">cv. Jingnong 6</strain>
    </source>
</reference>
<protein>
    <submittedName>
        <fullName evidence="1">Uncharacterized protein</fullName>
    </submittedName>
</protein>
<accession>A0A0L9VBZ3</accession>
<dbReference type="Gramene" id="KOM52179">
    <property type="protein sequence ID" value="KOM52179"/>
    <property type="gene ID" value="LR48_Vigan09g083800"/>
</dbReference>
<dbReference type="AlphaFoldDB" id="A0A0L9VBZ3"/>
<dbReference type="Proteomes" id="UP000053144">
    <property type="component" value="Chromosome 9"/>
</dbReference>
<proteinExistence type="predicted"/>
<dbReference type="EMBL" id="CM003379">
    <property type="protein sequence ID" value="KOM52179.1"/>
    <property type="molecule type" value="Genomic_DNA"/>
</dbReference>
<sequence length="130" mass="14741">MIIAMTGRTYIDKTTTQGKTKGIDCQSMTKSEYSFTDNLRRTLFTYVLKSKVWTSVRYKTVHFLGERAFFETQFCQIPRPNERASPLLTPALPLLSSEASNVTHDARACSAKCVFNALDVWRGAFMEAAR</sequence>